<feature type="region of interest" description="Disordered" evidence="1">
    <location>
        <begin position="606"/>
        <end position="641"/>
    </location>
</feature>
<feature type="domain" description="BHLH" evidence="2">
    <location>
        <begin position="351"/>
        <end position="402"/>
    </location>
</feature>
<dbReference type="InterPro" id="IPR036638">
    <property type="entry name" value="HLH_DNA-bd_sf"/>
</dbReference>
<dbReference type="Pfam" id="PF13921">
    <property type="entry name" value="Myb_DNA-bind_6"/>
    <property type="match status" value="1"/>
</dbReference>
<dbReference type="Gene3D" id="1.10.10.60">
    <property type="entry name" value="Homeodomain-like"/>
    <property type="match status" value="1"/>
</dbReference>
<dbReference type="EMBL" id="JAVRRA010008248">
    <property type="protein sequence ID" value="KAK5257317.1"/>
    <property type="molecule type" value="Genomic_DNA"/>
</dbReference>
<evidence type="ECO:0000313" key="4">
    <source>
        <dbReference type="Proteomes" id="UP001357485"/>
    </source>
</evidence>
<organism evidence="3 4">
    <name type="scientific">Cryomyces antarcticus</name>
    <dbReference type="NCBI Taxonomy" id="329879"/>
    <lineage>
        <taxon>Eukaryota</taxon>
        <taxon>Fungi</taxon>
        <taxon>Dikarya</taxon>
        <taxon>Ascomycota</taxon>
        <taxon>Pezizomycotina</taxon>
        <taxon>Dothideomycetes</taxon>
        <taxon>Dothideomycetes incertae sedis</taxon>
        <taxon>Cryomyces</taxon>
    </lineage>
</organism>
<feature type="region of interest" description="Disordered" evidence="1">
    <location>
        <begin position="227"/>
        <end position="351"/>
    </location>
</feature>
<feature type="compositionally biased region" description="Low complexity" evidence="1">
    <location>
        <begin position="538"/>
        <end position="553"/>
    </location>
</feature>
<name>A0ABR0LZL5_9PEZI</name>
<feature type="compositionally biased region" description="Polar residues" evidence="1">
    <location>
        <begin position="478"/>
        <end position="494"/>
    </location>
</feature>
<feature type="compositionally biased region" description="Basic and acidic residues" evidence="1">
    <location>
        <begin position="108"/>
        <end position="123"/>
    </location>
</feature>
<sequence length="641" mass="68887">MPAGKAPPRISLFDVFIGTGRTIRAARDPLGKPSGNTAAPAVKTITAMKKDIGTQTEDEAFSNDFTRAQDAKLLRLKAEGKETWKEIASALGKSQSQVKNRYKDIKPAEDKAGEATSKAEKNKGNAAKGKGAKESSKDTKKRVGGDARAASKSDDDDIKFSLEEWKVLNEDDVFSFKELQLLAAIMFKDVEEQCTRVASRFFDKTGRRIHPDDEKAQISALEAAFTLPPAALTERERNARGSTSSSTASTNSSGSSYRPASPTSPATTAGGPSRKRSSAAISKEDFTLPPPPTRSRKIIQMKPKGQEEQCQRIEQDISAAQTPSKPAAAATTAEGKKKSGPGSTAAGRKIARKTAHSLIERRRRSKMNEEFGVLKDMIPACEGQEMHKLAILQASIEYLRYLEQCVADLKANNQTPRASSTPLLRSQPTNQGAIQPSQSASAEMHEDDNDNSSNDEDMSDVEPTPATTPASDPPRPAQQIQRNTSWTSFPQQQHPIPRNHSLTSLHRTSTTSSTPTASPSLNPSPYVRSTQTSPSFGPQTSQPSQPYPSYTSQFSTFSLTSPALLPQPDSLRPEAEKEKYRTKGAEEALAMDQEATAALLMLNTDRRSWGSGEGGGGSASGSASAGASGVRGMSVRDLLSG</sequence>
<reference evidence="3 4" key="1">
    <citation type="submission" date="2023-08" db="EMBL/GenBank/DDBJ databases">
        <title>Black Yeasts Isolated from many extreme environments.</title>
        <authorList>
            <person name="Coleine C."/>
            <person name="Stajich J.E."/>
            <person name="Selbmann L."/>
        </authorList>
    </citation>
    <scope>NUCLEOTIDE SEQUENCE [LARGE SCALE GENOMIC DNA]</scope>
    <source>
        <strain evidence="3 4">CCFEE 536</strain>
    </source>
</reference>
<accession>A0ABR0LZL5</accession>
<feature type="compositionally biased region" description="Basic and acidic residues" evidence="1">
    <location>
        <begin position="304"/>
        <end position="315"/>
    </location>
</feature>
<dbReference type="Pfam" id="PF00010">
    <property type="entry name" value="HLH"/>
    <property type="match status" value="1"/>
</dbReference>
<evidence type="ECO:0000256" key="1">
    <source>
        <dbReference type="SAM" id="MobiDB-lite"/>
    </source>
</evidence>
<dbReference type="SUPFAM" id="SSF46689">
    <property type="entry name" value="Homeodomain-like"/>
    <property type="match status" value="1"/>
</dbReference>
<dbReference type="PANTHER" id="PTHR46266:SF4">
    <property type="entry name" value="TRANSCRIPTION FACTOR TT8"/>
    <property type="match status" value="1"/>
</dbReference>
<dbReference type="PANTHER" id="PTHR46266">
    <property type="entry name" value="TRANSCRIPTION FACTOR TT8"/>
    <property type="match status" value="1"/>
</dbReference>
<feature type="compositionally biased region" description="Low complexity" evidence="1">
    <location>
        <begin position="318"/>
        <end position="333"/>
    </location>
</feature>
<protein>
    <recommendedName>
        <fullName evidence="2">BHLH domain-containing protein</fullName>
    </recommendedName>
</protein>
<feature type="compositionally biased region" description="Basic and acidic residues" evidence="1">
    <location>
        <begin position="131"/>
        <end position="153"/>
    </location>
</feature>
<feature type="compositionally biased region" description="Low complexity" evidence="1">
    <location>
        <begin position="501"/>
        <end position="525"/>
    </location>
</feature>
<feature type="compositionally biased region" description="Polar residues" evidence="1">
    <location>
        <begin position="527"/>
        <end position="537"/>
    </location>
</feature>
<feature type="compositionally biased region" description="Acidic residues" evidence="1">
    <location>
        <begin position="445"/>
        <end position="460"/>
    </location>
</feature>
<keyword evidence="4" id="KW-1185">Reference proteome</keyword>
<feature type="region of interest" description="Disordered" evidence="1">
    <location>
        <begin position="414"/>
        <end position="581"/>
    </location>
</feature>
<dbReference type="Gene3D" id="4.10.280.10">
    <property type="entry name" value="Helix-loop-helix DNA-binding domain"/>
    <property type="match status" value="1"/>
</dbReference>
<feature type="compositionally biased region" description="Polar residues" evidence="1">
    <location>
        <begin position="414"/>
        <end position="441"/>
    </location>
</feature>
<feature type="region of interest" description="Disordered" evidence="1">
    <location>
        <begin position="108"/>
        <end position="153"/>
    </location>
</feature>
<dbReference type="InterPro" id="IPR011598">
    <property type="entry name" value="bHLH_dom"/>
</dbReference>
<dbReference type="SUPFAM" id="SSF47459">
    <property type="entry name" value="HLH, helix-loop-helix DNA-binding domain"/>
    <property type="match status" value="1"/>
</dbReference>
<dbReference type="Proteomes" id="UP001357485">
    <property type="component" value="Unassembled WGS sequence"/>
</dbReference>
<proteinExistence type="predicted"/>
<gene>
    <name evidence="3" type="ORF">LTR16_001001</name>
</gene>
<comment type="caution">
    <text evidence="3">The sequence shown here is derived from an EMBL/GenBank/DDBJ whole genome shotgun (WGS) entry which is preliminary data.</text>
</comment>
<dbReference type="InterPro" id="IPR009057">
    <property type="entry name" value="Homeodomain-like_sf"/>
</dbReference>
<evidence type="ECO:0000313" key="3">
    <source>
        <dbReference type="EMBL" id="KAK5257317.1"/>
    </source>
</evidence>
<feature type="compositionally biased region" description="Low complexity" evidence="1">
    <location>
        <begin position="240"/>
        <end position="256"/>
    </location>
</feature>
<evidence type="ECO:0000259" key="2">
    <source>
        <dbReference type="PROSITE" id="PS50888"/>
    </source>
</evidence>
<feature type="compositionally biased region" description="Basic and acidic residues" evidence="1">
    <location>
        <begin position="571"/>
        <end position="581"/>
    </location>
</feature>
<dbReference type="SMART" id="SM00353">
    <property type="entry name" value="HLH"/>
    <property type="match status" value="1"/>
</dbReference>
<dbReference type="PROSITE" id="PS50888">
    <property type="entry name" value="BHLH"/>
    <property type="match status" value="1"/>
</dbReference>